<dbReference type="SUPFAM" id="SSF75632">
    <property type="entry name" value="Cullin homology domain"/>
    <property type="match status" value="1"/>
</dbReference>
<dbReference type="SUPFAM" id="SSF74788">
    <property type="entry name" value="Cullin repeat-like"/>
    <property type="match status" value="1"/>
</dbReference>
<dbReference type="InterPro" id="IPR016158">
    <property type="entry name" value="Cullin_homology"/>
</dbReference>
<dbReference type="InterPro" id="IPR036388">
    <property type="entry name" value="WH-like_DNA-bd_sf"/>
</dbReference>
<comment type="caution">
    <text evidence="5">The sequence shown here is derived from an EMBL/GenBank/DDBJ whole genome shotgun (WGS) entry which is preliminary data.</text>
</comment>
<evidence type="ECO:0000256" key="2">
    <source>
        <dbReference type="PROSITE-ProRule" id="PRU00330"/>
    </source>
</evidence>
<dbReference type="Gene3D" id="1.10.10.10">
    <property type="entry name" value="Winged helix-like DNA-binding domain superfamily/Winged helix DNA-binding domain"/>
    <property type="match status" value="2"/>
</dbReference>
<dbReference type="SUPFAM" id="SSF46785">
    <property type="entry name" value="Winged helix' DNA-binding domain"/>
    <property type="match status" value="1"/>
</dbReference>
<sequence>MKTDYLYNQIYQLCEKQKEKDYIELFKLSIDKIQFIQVINNKWKNHCVQIKAISNILLYLDRVYLSKKNSEIKSLWDMGLFLFSKFIIQKQDVNQKIISGLLILINNHRIGENINLELIKDTSQMLSILGKYHDYFEKPFLIQSQIFYQEEQNQLFSNFEISHFLHHVENRLQEEKNMAINQLNKSTLPSLIKIVEDSLLKNNLLKIVNLGFRNLCEKDKFQDLKLLYQLFQRVNGDDLVLQNFESFITYKGLNILNNQSNTQQETQIIEDFILLKEYCDRLIKFCFSQSPIFNQSLDHTFEMILKSDHNKIARLLSKFIHLHFTLKQNQISEDQLEKILDKTILFLKYIQSKDIFEAFYKNDLANRLLMNTMNFDSLEKQFLLKLKMNLGSSFSKQFEIMFQDVEHSKELNNKLKNELKENQKPNFDLNFYMSHHHGRKLLWQNSLGRCIICANFIHGKKNLDVSLLQAIVILCFNQSSSLTFFQIQNLTQIEISILKKIIGTLITKKYPILKLNQNSNSNLNNNFSENDVFSFNEKFNHKKFLIKIPQNFSIKNEEKIENDKIEKKVWENRQYQIDSYIVRIMKSRKTINHNELIKEIQEQIKSPIEIIDINKRINSLIEREYLERDPNNKNIYNYLA</sequence>
<proteinExistence type="inferred from homology"/>
<dbReference type="FunFam" id="1.10.10.10:FF:000050">
    <property type="entry name" value="Cullin 4B"/>
    <property type="match status" value="1"/>
</dbReference>
<feature type="domain" description="Cullin family profile" evidence="4">
    <location>
        <begin position="311"/>
        <end position="506"/>
    </location>
</feature>
<accession>A0A9Q0LB12</accession>
<dbReference type="SMART" id="SM00182">
    <property type="entry name" value="CULLIN"/>
    <property type="match status" value="1"/>
</dbReference>
<protein>
    <submittedName>
        <fullName evidence="5">Cullin-4b</fullName>
    </submittedName>
</protein>
<dbReference type="EMBL" id="JAPDFW010000108">
    <property type="protein sequence ID" value="KAJ5069160.1"/>
    <property type="molecule type" value="Genomic_DNA"/>
</dbReference>
<dbReference type="OrthoDB" id="27073at2759"/>
<dbReference type="Proteomes" id="UP001149090">
    <property type="component" value="Unassembled WGS sequence"/>
</dbReference>
<gene>
    <name evidence="5" type="ORF">M0811_11916</name>
</gene>
<name>A0A9Q0LB12_ANAIG</name>
<evidence type="ECO:0000313" key="6">
    <source>
        <dbReference type="Proteomes" id="UP001149090"/>
    </source>
</evidence>
<comment type="similarity">
    <text evidence="1 2 3">Belongs to the cullin family.</text>
</comment>
<dbReference type="Pfam" id="PF26557">
    <property type="entry name" value="Cullin_AB"/>
    <property type="match status" value="1"/>
</dbReference>
<dbReference type="GO" id="GO:0031625">
    <property type="term" value="F:ubiquitin protein ligase binding"/>
    <property type="evidence" value="ECO:0007669"/>
    <property type="project" value="InterPro"/>
</dbReference>
<dbReference type="Gene3D" id="1.20.1310.10">
    <property type="entry name" value="Cullin Repeats"/>
    <property type="match status" value="4"/>
</dbReference>
<reference evidence="5" key="1">
    <citation type="submission" date="2022-10" db="EMBL/GenBank/DDBJ databases">
        <title>Novel sulphate-reducing endosymbionts in the free-living metamonad Anaeramoeba.</title>
        <authorList>
            <person name="Jerlstrom-Hultqvist J."/>
            <person name="Cepicka I."/>
            <person name="Gallot-Lavallee L."/>
            <person name="Salas-Leiva D."/>
            <person name="Curtis B.A."/>
            <person name="Zahonova K."/>
            <person name="Pipaliya S."/>
            <person name="Dacks J."/>
            <person name="Roger A.J."/>
        </authorList>
    </citation>
    <scope>NUCLEOTIDE SEQUENCE</scope>
    <source>
        <strain evidence="5">BMAN</strain>
    </source>
</reference>
<dbReference type="Pfam" id="PF00888">
    <property type="entry name" value="Cullin"/>
    <property type="match status" value="1"/>
</dbReference>
<dbReference type="InterPro" id="IPR045093">
    <property type="entry name" value="Cullin"/>
</dbReference>
<dbReference type="GO" id="GO:0006511">
    <property type="term" value="P:ubiquitin-dependent protein catabolic process"/>
    <property type="evidence" value="ECO:0007669"/>
    <property type="project" value="InterPro"/>
</dbReference>
<dbReference type="InterPro" id="IPR001373">
    <property type="entry name" value="Cullin_N"/>
</dbReference>
<evidence type="ECO:0000256" key="3">
    <source>
        <dbReference type="RuleBase" id="RU003829"/>
    </source>
</evidence>
<dbReference type="PANTHER" id="PTHR11932">
    <property type="entry name" value="CULLIN"/>
    <property type="match status" value="1"/>
</dbReference>
<dbReference type="InterPro" id="IPR059120">
    <property type="entry name" value="Cullin-like_AB"/>
</dbReference>
<dbReference type="PROSITE" id="PS50069">
    <property type="entry name" value="CULLIN_2"/>
    <property type="match status" value="1"/>
</dbReference>
<dbReference type="OMA" id="KWARIER"/>
<dbReference type="InterPro" id="IPR036317">
    <property type="entry name" value="Cullin_homology_sf"/>
</dbReference>
<keyword evidence="6" id="KW-1185">Reference proteome</keyword>
<dbReference type="InterPro" id="IPR019559">
    <property type="entry name" value="Cullin_neddylation_domain"/>
</dbReference>
<dbReference type="InterPro" id="IPR036390">
    <property type="entry name" value="WH_DNA-bd_sf"/>
</dbReference>
<dbReference type="AlphaFoldDB" id="A0A9Q0LB12"/>
<dbReference type="FunFam" id="1.20.1310.10:FF:000001">
    <property type="entry name" value="Cullin 3"/>
    <property type="match status" value="1"/>
</dbReference>
<evidence type="ECO:0000256" key="1">
    <source>
        <dbReference type="ARBA" id="ARBA00006019"/>
    </source>
</evidence>
<dbReference type="SMART" id="SM00884">
    <property type="entry name" value="Cullin_Nedd8"/>
    <property type="match status" value="1"/>
</dbReference>
<organism evidence="5 6">
    <name type="scientific">Anaeramoeba ignava</name>
    <name type="common">Anaerobic marine amoeba</name>
    <dbReference type="NCBI Taxonomy" id="1746090"/>
    <lineage>
        <taxon>Eukaryota</taxon>
        <taxon>Metamonada</taxon>
        <taxon>Anaeramoebidae</taxon>
        <taxon>Anaeramoeba</taxon>
    </lineage>
</organism>
<dbReference type="InterPro" id="IPR016159">
    <property type="entry name" value="Cullin_repeat-like_dom_sf"/>
</dbReference>
<evidence type="ECO:0000313" key="5">
    <source>
        <dbReference type="EMBL" id="KAJ5069160.1"/>
    </source>
</evidence>
<evidence type="ECO:0000259" key="4">
    <source>
        <dbReference type="PROSITE" id="PS50069"/>
    </source>
</evidence>
<dbReference type="Pfam" id="PF10557">
    <property type="entry name" value="Cullin_Nedd8"/>
    <property type="match status" value="1"/>
</dbReference>